<keyword evidence="6" id="KW-0560">Oxidoreductase</keyword>
<dbReference type="EMBL" id="CAHIKZ030003101">
    <property type="protein sequence ID" value="CAE1296170.1"/>
    <property type="molecule type" value="Genomic_DNA"/>
</dbReference>
<evidence type="ECO:0000259" key="9">
    <source>
        <dbReference type="Pfam" id="PF18267"/>
    </source>
</evidence>
<keyword evidence="7" id="KW-0472">Membrane</keyword>
<organism evidence="10 11">
    <name type="scientific">Acanthosepion pharaonis</name>
    <name type="common">Pharaoh cuttlefish</name>
    <name type="synonym">Sepia pharaonis</name>
    <dbReference type="NCBI Taxonomy" id="158019"/>
    <lineage>
        <taxon>Eukaryota</taxon>
        <taxon>Metazoa</taxon>
        <taxon>Spiralia</taxon>
        <taxon>Lophotrochozoa</taxon>
        <taxon>Mollusca</taxon>
        <taxon>Cephalopoda</taxon>
        <taxon>Coleoidea</taxon>
        <taxon>Decapodiformes</taxon>
        <taxon>Sepiida</taxon>
        <taxon>Sepiina</taxon>
        <taxon>Sepiidae</taxon>
        <taxon>Acanthosepion</taxon>
    </lineage>
</organism>
<dbReference type="Pfam" id="PF18267">
    <property type="entry name" value="Rubredoxin_C"/>
    <property type="match status" value="1"/>
</dbReference>
<dbReference type="InterPro" id="IPR050260">
    <property type="entry name" value="FAD-bd_OxRdtase"/>
</dbReference>
<evidence type="ECO:0000256" key="1">
    <source>
        <dbReference type="ARBA" id="ARBA00001974"/>
    </source>
</evidence>
<dbReference type="Gene3D" id="3.30.390.30">
    <property type="match status" value="1"/>
</dbReference>
<dbReference type="OrthoDB" id="202203at2759"/>
<dbReference type="PANTHER" id="PTHR43429">
    <property type="entry name" value="PYRIDINE NUCLEOTIDE-DISULFIDE OXIDOREDUCTASE DOMAIN-CONTAINING"/>
    <property type="match status" value="1"/>
</dbReference>
<evidence type="ECO:0000256" key="6">
    <source>
        <dbReference type="ARBA" id="ARBA00023002"/>
    </source>
</evidence>
<proteinExistence type="inferred from homology"/>
<keyword evidence="4" id="KW-0285">Flavoprotein</keyword>
<evidence type="ECO:0000259" key="8">
    <source>
        <dbReference type="Pfam" id="PF07992"/>
    </source>
</evidence>
<dbReference type="GO" id="GO:0016491">
    <property type="term" value="F:oxidoreductase activity"/>
    <property type="evidence" value="ECO:0007669"/>
    <property type="project" value="UniProtKB-KW"/>
</dbReference>
<accession>A0A812D9U4</accession>
<keyword evidence="11" id="KW-1185">Reference proteome</keyword>
<dbReference type="InterPro" id="IPR016156">
    <property type="entry name" value="FAD/NAD-linked_Rdtase_dimer_sf"/>
</dbReference>
<comment type="cofactor">
    <cofactor evidence="1">
        <name>FAD</name>
        <dbReference type="ChEBI" id="CHEBI:57692"/>
    </cofactor>
</comment>
<dbReference type="Gene3D" id="3.50.50.60">
    <property type="entry name" value="FAD/NAD(P)-binding domain"/>
    <property type="match status" value="1"/>
</dbReference>
<dbReference type="Proteomes" id="UP000597762">
    <property type="component" value="Unassembled WGS sequence"/>
</dbReference>
<evidence type="ECO:0000256" key="2">
    <source>
        <dbReference type="ARBA" id="ARBA00008147"/>
    </source>
</evidence>
<name>A0A812D9U4_ACAPH</name>
<reference evidence="10" key="1">
    <citation type="submission" date="2021-01" db="EMBL/GenBank/DDBJ databases">
        <authorList>
            <person name="Li R."/>
            <person name="Bekaert M."/>
        </authorList>
    </citation>
    <scope>NUCLEOTIDE SEQUENCE</scope>
    <source>
        <strain evidence="10">Farmed</strain>
    </source>
</reference>
<feature type="transmembrane region" description="Helical" evidence="7">
    <location>
        <begin position="350"/>
        <end position="369"/>
    </location>
</feature>
<sequence>MNSPYVLGIRDTESVQKFQQRLDSARQIMVVGNGGIATELVYEIENCSVIWAIKDESINNAFVDAAAGKFFLKKLDERKQENKTLKRMKYTVTENTHAKTDDLGGALGPDWSSNLNMCGNQKIIKKVHVEYKVEVEKILTAEELKAACLQPSTSHLDEQSECECNWPIYVVLSNGKIYGCDFLVSATGVIPNTDVLLQGNSFDLAEDGGIKVNSKMQTNIQNVFSAGDVCTASWEIAEHWFQMRLWTQARQMGAYAAKCMIAEEKKMEIPMDFCFELFAHVTKFFNYKVVLLGKYNAQGLGNNYELLLRVEEDEFVKVVLSNNKLQGAILIGETDLEETFENLILNQMDFFFFIFIPVLTACARGFFLWHIIVTFNFFNNFYFYICLHHICIFSMFLPS</sequence>
<dbReference type="SUPFAM" id="SSF51905">
    <property type="entry name" value="FAD/NAD(P)-binding domain"/>
    <property type="match status" value="1"/>
</dbReference>
<comment type="caution">
    <text evidence="10">The sequence shown here is derived from an EMBL/GenBank/DDBJ whole genome shotgun (WGS) entry which is preliminary data.</text>
</comment>
<feature type="transmembrane region" description="Helical" evidence="7">
    <location>
        <begin position="381"/>
        <end position="398"/>
    </location>
</feature>
<gene>
    <name evidence="10" type="ORF">SPHA_51276</name>
</gene>
<protein>
    <recommendedName>
        <fullName evidence="3">Pyridine nucleotide-disulfide oxidoreductase domain-containing protein 1</fullName>
    </recommendedName>
</protein>
<dbReference type="InterPro" id="IPR041575">
    <property type="entry name" value="Rubredoxin_C"/>
</dbReference>
<dbReference type="AlphaFoldDB" id="A0A812D9U4"/>
<evidence type="ECO:0000256" key="3">
    <source>
        <dbReference type="ARBA" id="ARBA00018240"/>
    </source>
</evidence>
<keyword evidence="7" id="KW-0812">Transmembrane</keyword>
<feature type="domain" description="NADH-rubredoxin oxidoreductase C-terminal" evidence="9">
    <location>
        <begin position="283"/>
        <end position="347"/>
    </location>
</feature>
<comment type="similarity">
    <text evidence="2">Belongs to the class-I pyridine nucleotide-disulfide oxidoreductase family. PYROXD1 subfamily.</text>
</comment>
<evidence type="ECO:0000313" key="10">
    <source>
        <dbReference type="EMBL" id="CAE1296170.1"/>
    </source>
</evidence>
<dbReference type="PANTHER" id="PTHR43429:SF2">
    <property type="entry name" value="PYRIDINE NUCLEOTIDE-DISULFIDE OXIDOREDUCTASE DOMAIN-CONTAINING PROTEIN 1"/>
    <property type="match status" value="1"/>
</dbReference>
<keyword evidence="5" id="KW-0274">FAD</keyword>
<dbReference type="InterPro" id="IPR036188">
    <property type="entry name" value="FAD/NAD-bd_sf"/>
</dbReference>
<dbReference type="Pfam" id="PF07992">
    <property type="entry name" value="Pyr_redox_2"/>
    <property type="match status" value="1"/>
</dbReference>
<keyword evidence="7" id="KW-1133">Transmembrane helix</keyword>
<dbReference type="InterPro" id="IPR023753">
    <property type="entry name" value="FAD/NAD-binding_dom"/>
</dbReference>
<evidence type="ECO:0000256" key="4">
    <source>
        <dbReference type="ARBA" id="ARBA00022630"/>
    </source>
</evidence>
<evidence type="ECO:0000313" key="11">
    <source>
        <dbReference type="Proteomes" id="UP000597762"/>
    </source>
</evidence>
<feature type="domain" description="FAD/NAD(P)-binding" evidence="8">
    <location>
        <begin position="170"/>
        <end position="253"/>
    </location>
</feature>
<evidence type="ECO:0000256" key="7">
    <source>
        <dbReference type="SAM" id="Phobius"/>
    </source>
</evidence>
<evidence type="ECO:0000256" key="5">
    <source>
        <dbReference type="ARBA" id="ARBA00022827"/>
    </source>
</evidence>